<organism evidence="2 3">
    <name type="scientific">Aphanizomenon flos-aquae FACHB-1249</name>
    <dbReference type="NCBI Taxonomy" id="2692889"/>
    <lineage>
        <taxon>Bacteria</taxon>
        <taxon>Bacillati</taxon>
        <taxon>Cyanobacteriota</taxon>
        <taxon>Cyanophyceae</taxon>
        <taxon>Nostocales</taxon>
        <taxon>Aphanizomenonaceae</taxon>
        <taxon>Aphanizomenon</taxon>
    </lineage>
</organism>
<sequence>MNTPILSIMQLNPEDKPEFPILRNSDLLIIFNSLIFYHADLCTFYQMYYSQHVQQDKHVESLTKELKEMKKKYDESSDEDELAQLEISFSRVREFIYNNDLMLARTKYFANSSFVISLWATVEQFTSRILLSLEKQLGMAYSESSHVWDKKIARYKKLNIDITTYLNYQNIDECRVLNNKIKHVGKVDDALAKFSFFSDLKNKSLEEIEYDLQRYSKSVFEYIGFVSERADSAISI</sequence>
<gene>
    <name evidence="2" type="ORF">H6G43_08990</name>
</gene>
<evidence type="ECO:0000313" key="3">
    <source>
        <dbReference type="Proteomes" id="UP000660270"/>
    </source>
</evidence>
<accession>A0ABR8IRK6</accession>
<name>A0ABR8IRK6_APHFL</name>
<protein>
    <recommendedName>
        <fullName evidence="4">HEPN AbiU2-like domain-containing protein</fullName>
    </recommendedName>
</protein>
<keyword evidence="1" id="KW-0175">Coiled coil</keyword>
<evidence type="ECO:0000313" key="2">
    <source>
        <dbReference type="EMBL" id="MBD2685355.1"/>
    </source>
</evidence>
<evidence type="ECO:0000256" key="1">
    <source>
        <dbReference type="SAM" id="Coils"/>
    </source>
</evidence>
<dbReference type="RefSeq" id="WP_190385000.1">
    <property type="nucleotide sequence ID" value="NZ_JACJTM010000016.1"/>
</dbReference>
<reference evidence="2 3" key="1">
    <citation type="journal article" date="2020" name="ISME J.">
        <title>Comparative genomics reveals insights into cyanobacterial evolution and habitat adaptation.</title>
        <authorList>
            <person name="Chen M.Y."/>
            <person name="Teng W.K."/>
            <person name="Zhao L."/>
            <person name="Hu C.X."/>
            <person name="Zhou Y.K."/>
            <person name="Han B.P."/>
            <person name="Song L.R."/>
            <person name="Shu W.S."/>
        </authorList>
    </citation>
    <scope>NUCLEOTIDE SEQUENCE [LARGE SCALE GENOMIC DNA]</scope>
    <source>
        <strain evidence="2 3">FACHB-1249</strain>
    </source>
</reference>
<dbReference type="EMBL" id="JACJTM010000016">
    <property type="protein sequence ID" value="MBD2685355.1"/>
    <property type="molecule type" value="Genomic_DNA"/>
</dbReference>
<comment type="caution">
    <text evidence="2">The sequence shown here is derived from an EMBL/GenBank/DDBJ whole genome shotgun (WGS) entry which is preliminary data.</text>
</comment>
<dbReference type="GeneID" id="78217053"/>
<proteinExistence type="predicted"/>
<evidence type="ECO:0008006" key="4">
    <source>
        <dbReference type="Google" id="ProtNLM"/>
    </source>
</evidence>
<dbReference type="Proteomes" id="UP000660270">
    <property type="component" value="Unassembled WGS sequence"/>
</dbReference>
<keyword evidence="3" id="KW-1185">Reference proteome</keyword>
<feature type="coiled-coil region" evidence="1">
    <location>
        <begin position="52"/>
        <end position="86"/>
    </location>
</feature>